<accession>A0ABD3SD47</accession>
<dbReference type="InterPro" id="IPR036322">
    <property type="entry name" value="WD40_repeat_dom_sf"/>
</dbReference>
<dbReference type="AlphaFoldDB" id="A0ABD3SD47"/>
<gene>
    <name evidence="4" type="ORF">ACHAXA_006899</name>
</gene>
<dbReference type="PROSITE" id="PS50294">
    <property type="entry name" value="WD_REPEATS_REGION"/>
    <property type="match status" value="1"/>
</dbReference>
<sequence length="241" mass="25173">MSGAPTCRGRRRDAPTVALLAMGLDGSGGVVRLCDAFRGADATHELTTTTSGGDGGCGGINSVVWDPIHPFRLASGGDDGAVRLWDVRKSGNAACLGALDPDVDGTSSFGDDDYDDWASSFRPVFSMDASRRRPLGATSHAGPVAAVTFAPDGDDLVSSGLLDGKIRHWDLRPRSCFVTSMAAIGGGRVVSMEVAAAIRPWRLAGDFYPPALPAKELADFPRSLHPGSRYGDKDAPVITSL</sequence>
<dbReference type="PROSITE" id="PS00678">
    <property type="entry name" value="WD_REPEATS_1"/>
    <property type="match status" value="1"/>
</dbReference>
<dbReference type="PANTHER" id="PTHR46202">
    <property type="entry name" value="DNA EXCISION REPAIR PROTEIN ERCC-8"/>
    <property type="match status" value="1"/>
</dbReference>
<proteinExistence type="predicted"/>
<protein>
    <submittedName>
        <fullName evidence="4">Uncharacterized protein</fullName>
    </submittedName>
</protein>
<keyword evidence="5" id="KW-1185">Reference proteome</keyword>
<name>A0ABD3SD47_9STRA</name>
<dbReference type="PANTHER" id="PTHR46202:SF1">
    <property type="entry name" value="DNA EXCISION REPAIR PROTEIN ERCC-8"/>
    <property type="match status" value="1"/>
</dbReference>
<dbReference type="EMBL" id="JALLPB020000065">
    <property type="protein sequence ID" value="KAL3822471.1"/>
    <property type="molecule type" value="Genomic_DNA"/>
</dbReference>
<evidence type="ECO:0000313" key="5">
    <source>
        <dbReference type="Proteomes" id="UP001530377"/>
    </source>
</evidence>
<dbReference type="PROSITE" id="PS50082">
    <property type="entry name" value="WD_REPEATS_2"/>
    <property type="match status" value="2"/>
</dbReference>
<feature type="repeat" description="WD" evidence="3">
    <location>
        <begin position="137"/>
        <end position="179"/>
    </location>
</feature>
<feature type="repeat" description="WD" evidence="3">
    <location>
        <begin position="73"/>
        <end position="88"/>
    </location>
</feature>
<evidence type="ECO:0000313" key="4">
    <source>
        <dbReference type="EMBL" id="KAL3822471.1"/>
    </source>
</evidence>
<dbReference type="Proteomes" id="UP001530377">
    <property type="component" value="Unassembled WGS sequence"/>
</dbReference>
<dbReference type="InterPro" id="IPR015943">
    <property type="entry name" value="WD40/YVTN_repeat-like_dom_sf"/>
</dbReference>
<evidence type="ECO:0000256" key="1">
    <source>
        <dbReference type="ARBA" id="ARBA00022574"/>
    </source>
</evidence>
<dbReference type="SUPFAM" id="SSF50978">
    <property type="entry name" value="WD40 repeat-like"/>
    <property type="match status" value="1"/>
</dbReference>
<reference evidence="4 5" key="1">
    <citation type="submission" date="2024-10" db="EMBL/GenBank/DDBJ databases">
        <title>Updated reference genomes for cyclostephanoid diatoms.</title>
        <authorList>
            <person name="Roberts W.R."/>
            <person name="Alverson A.J."/>
        </authorList>
    </citation>
    <scope>NUCLEOTIDE SEQUENCE [LARGE SCALE GENOMIC DNA]</scope>
    <source>
        <strain evidence="4 5">AJA228-03</strain>
    </source>
</reference>
<dbReference type="SMART" id="SM00320">
    <property type="entry name" value="WD40"/>
    <property type="match status" value="2"/>
</dbReference>
<dbReference type="InterPro" id="IPR019775">
    <property type="entry name" value="WD40_repeat_CS"/>
</dbReference>
<keyword evidence="2" id="KW-0677">Repeat</keyword>
<evidence type="ECO:0000256" key="2">
    <source>
        <dbReference type="ARBA" id="ARBA00022737"/>
    </source>
</evidence>
<comment type="caution">
    <text evidence="4">The sequence shown here is derived from an EMBL/GenBank/DDBJ whole genome shotgun (WGS) entry which is preliminary data.</text>
</comment>
<keyword evidence="1 3" id="KW-0853">WD repeat</keyword>
<evidence type="ECO:0000256" key="3">
    <source>
        <dbReference type="PROSITE-ProRule" id="PRU00221"/>
    </source>
</evidence>
<dbReference type="Gene3D" id="2.130.10.10">
    <property type="entry name" value="YVTN repeat-like/Quinoprotein amine dehydrogenase"/>
    <property type="match status" value="1"/>
</dbReference>
<dbReference type="Pfam" id="PF00400">
    <property type="entry name" value="WD40"/>
    <property type="match status" value="2"/>
</dbReference>
<dbReference type="InterPro" id="IPR001680">
    <property type="entry name" value="WD40_rpt"/>
</dbReference>
<dbReference type="InterPro" id="IPR042238">
    <property type="entry name" value="Rad28/ERCC8/Ckn1/ATCSA-1"/>
</dbReference>
<organism evidence="4 5">
    <name type="scientific">Cyclostephanos tholiformis</name>
    <dbReference type="NCBI Taxonomy" id="382380"/>
    <lineage>
        <taxon>Eukaryota</taxon>
        <taxon>Sar</taxon>
        <taxon>Stramenopiles</taxon>
        <taxon>Ochrophyta</taxon>
        <taxon>Bacillariophyta</taxon>
        <taxon>Coscinodiscophyceae</taxon>
        <taxon>Thalassiosirophycidae</taxon>
        <taxon>Stephanodiscales</taxon>
        <taxon>Stephanodiscaceae</taxon>
        <taxon>Cyclostephanos</taxon>
    </lineage>
</organism>